<dbReference type="GO" id="GO:0006487">
    <property type="term" value="P:protein N-linked glycosylation"/>
    <property type="evidence" value="ECO:0007669"/>
    <property type="project" value="TreeGrafter"/>
</dbReference>
<dbReference type="Gene3D" id="1.50.10.10">
    <property type="match status" value="1"/>
</dbReference>
<comment type="similarity">
    <text evidence="1">Belongs to the glycosyl hydrolase 63 family.</text>
</comment>
<dbReference type="GO" id="GO:0009311">
    <property type="term" value="P:oligosaccharide metabolic process"/>
    <property type="evidence" value="ECO:0007669"/>
    <property type="project" value="InterPro"/>
</dbReference>
<evidence type="ECO:0000256" key="3">
    <source>
        <dbReference type="ARBA" id="ARBA00023295"/>
    </source>
</evidence>
<gene>
    <name evidence="6" type="ORF">BJ979_001504</name>
</gene>
<keyword evidence="3" id="KW-0326">Glycosidase</keyword>
<dbReference type="RefSeq" id="WP_179566724.1">
    <property type="nucleotide sequence ID" value="NZ_JACBZY010000001.1"/>
</dbReference>
<dbReference type="InterPro" id="IPR004888">
    <property type="entry name" value="Glycoside_hydrolase_63"/>
</dbReference>
<dbReference type="InterPro" id="IPR054491">
    <property type="entry name" value="MGH1-like_GH"/>
</dbReference>
<evidence type="ECO:0000256" key="4">
    <source>
        <dbReference type="SAM" id="MobiDB-lite"/>
    </source>
</evidence>
<dbReference type="Pfam" id="PF22422">
    <property type="entry name" value="MGH1-like_GH"/>
    <property type="match status" value="1"/>
</dbReference>
<protein>
    <submittedName>
        <fullName evidence="6">Glycogen debranching enzyme</fullName>
    </submittedName>
</protein>
<evidence type="ECO:0000313" key="6">
    <source>
        <dbReference type="EMBL" id="NYG98878.1"/>
    </source>
</evidence>
<dbReference type="InterPro" id="IPR012341">
    <property type="entry name" value="6hp_glycosidase-like_sf"/>
</dbReference>
<feature type="domain" description="Mannosylglycerate hydrolase MGH1-like glycoside hydrolase" evidence="5">
    <location>
        <begin position="297"/>
        <end position="601"/>
    </location>
</feature>
<dbReference type="SUPFAM" id="SSF48208">
    <property type="entry name" value="Six-hairpin glycosidases"/>
    <property type="match status" value="1"/>
</dbReference>
<evidence type="ECO:0000313" key="7">
    <source>
        <dbReference type="Proteomes" id="UP000553888"/>
    </source>
</evidence>
<keyword evidence="7" id="KW-1185">Reference proteome</keyword>
<dbReference type="GO" id="GO:0004573">
    <property type="term" value="F:Glc3Man9GlcNAc2 oligosaccharide glucosidase activity"/>
    <property type="evidence" value="ECO:0007669"/>
    <property type="project" value="InterPro"/>
</dbReference>
<dbReference type="Proteomes" id="UP000553888">
    <property type="component" value="Unassembled WGS sequence"/>
</dbReference>
<feature type="region of interest" description="Disordered" evidence="4">
    <location>
        <begin position="89"/>
        <end position="108"/>
    </location>
</feature>
<comment type="caution">
    <text evidence="6">The sequence shown here is derived from an EMBL/GenBank/DDBJ whole genome shotgun (WGS) entry which is preliminary data.</text>
</comment>
<dbReference type="EMBL" id="JACBZY010000001">
    <property type="protein sequence ID" value="NYG98878.1"/>
    <property type="molecule type" value="Genomic_DNA"/>
</dbReference>
<dbReference type="PANTHER" id="PTHR10412:SF11">
    <property type="entry name" value="MANNOSYL-OLIGOSACCHARIDE GLUCOSIDASE"/>
    <property type="match status" value="1"/>
</dbReference>
<dbReference type="InterPro" id="IPR008928">
    <property type="entry name" value="6-hairpin_glycosidase_sf"/>
</dbReference>
<organism evidence="6 7">
    <name type="scientific">Schumannella luteola</name>
    <dbReference type="NCBI Taxonomy" id="472059"/>
    <lineage>
        <taxon>Bacteria</taxon>
        <taxon>Bacillati</taxon>
        <taxon>Actinomycetota</taxon>
        <taxon>Actinomycetes</taxon>
        <taxon>Micrococcales</taxon>
        <taxon>Microbacteriaceae</taxon>
        <taxon>Schumannella</taxon>
    </lineage>
</organism>
<feature type="compositionally biased region" description="Low complexity" evidence="4">
    <location>
        <begin position="93"/>
        <end position="108"/>
    </location>
</feature>
<dbReference type="AlphaFoldDB" id="A0A852YIE2"/>
<proteinExistence type="inferred from homology"/>
<reference evidence="6 7" key="1">
    <citation type="submission" date="2020-07" db="EMBL/GenBank/DDBJ databases">
        <title>Sequencing the genomes of 1000 actinobacteria strains.</title>
        <authorList>
            <person name="Klenk H.-P."/>
        </authorList>
    </citation>
    <scope>NUCLEOTIDE SEQUENCE [LARGE SCALE GENOMIC DNA]</scope>
    <source>
        <strain evidence="6 7">DSM 23141</strain>
    </source>
</reference>
<evidence type="ECO:0000259" key="5">
    <source>
        <dbReference type="Pfam" id="PF22422"/>
    </source>
</evidence>
<accession>A0A852YIE2</accession>
<dbReference type="PANTHER" id="PTHR10412">
    <property type="entry name" value="MANNOSYL-OLIGOSACCHARIDE GLUCOSIDASE"/>
    <property type="match status" value="1"/>
</dbReference>
<evidence type="ECO:0000256" key="2">
    <source>
        <dbReference type="ARBA" id="ARBA00022801"/>
    </source>
</evidence>
<keyword evidence="2" id="KW-0378">Hydrolase</keyword>
<name>A0A852YIE2_9MICO</name>
<evidence type="ECO:0000256" key="1">
    <source>
        <dbReference type="ARBA" id="ARBA00010833"/>
    </source>
</evidence>
<sequence>MSAAQPAPSSPTSALSSAALPVDITGTPFSIRGSFFAVSAFDDDMTPGVYLRTVRGGVRNREILRLRVGDDLLPSVEVSAGRLMLRERGAEGPGRPAAPAACPASPTPASGVRAEVELTFSGRGRTLIRVLSGTLTIDFAVRDRYDVVLAESERAWRFVDSGAVRNYRLELLSGAARFASGWDVEHSTDGRLEVSAVDGPALLAIDEFGSAPAASASVSPGVANAGGHSALLSFDDAVASAEADFDRWWKRHGAPAAHDPRFEPTARLAAYVTWSALVPAGGALRRESMLMSKNRMAHIWSWDHCFNAMALRRDPTAALDQLLTIFDHQDEHGGLPDHIDDAGVQFNFAKPPIHGWTVTWLMDHDAVSDGQLAAIEAPLRRWTTWWREQRDYRGDGIPSYNHGNDSGWDNSTVFGEGVPVQSPDLLAFLALQESALGRIAERLGRPDDAAHWRGRAASTVAQLVDGFWTGERFAARHTLSGDRIPSQSLLTLMPLALGELLPPDVFAAAVATLVEGGYLTAVGPATEPPSSPDYDPDGYWRGPVWAPTTLLLVDGLRRGGRTDLAERIARDFAAACAAEGMAENFDALSGAGLRDRSMTWTASVLLVLLDTLGAPEGVTGDAAAASSTVTAAPGADTAAAGAGARA</sequence>